<proteinExistence type="predicted"/>
<dbReference type="HOGENOM" id="CLU_2875807_0_0_11"/>
<evidence type="ECO:0000313" key="2">
    <source>
        <dbReference type="Proteomes" id="UP000009235"/>
    </source>
</evidence>
<evidence type="ECO:0000313" key="1">
    <source>
        <dbReference type="EMBL" id="AEF41200.1"/>
    </source>
</evidence>
<dbReference type="AlphaFoldDB" id="F6EI93"/>
<keyword evidence="2" id="KW-1185">Reference proteome</keyword>
<reference evidence="1 2" key="1">
    <citation type="journal article" date="2011" name="J. Bacteriol.">
        <title>Complete genome sequence of Amycolicicoccus subflavus DQS3-9A1T, an actinomycete isolated from crude oil-polluted soil.</title>
        <authorList>
            <person name="Cai M."/>
            <person name="Chen W.M."/>
            <person name="Nie Y."/>
            <person name="Chi C.Q."/>
            <person name="Wang Y.N."/>
            <person name="Tang Y.Q."/>
            <person name="Li G.Y."/>
            <person name="Wu X.L."/>
        </authorList>
    </citation>
    <scope>NUCLEOTIDE SEQUENCE [LARGE SCALE GENOMIC DNA]</scope>
    <source>
        <strain evidence="2">DSM 45089 / DQS3-9A1</strain>
    </source>
</reference>
<organism evidence="1 2">
    <name type="scientific">Hoyosella subflava (strain DSM 45089 / JCM 17490 / NBRC 109087 / DQS3-9A1)</name>
    <name type="common">Amycolicicoccus subflavus</name>
    <dbReference type="NCBI Taxonomy" id="443218"/>
    <lineage>
        <taxon>Bacteria</taxon>
        <taxon>Bacillati</taxon>
        <taxon>Actinomycetota</taxon>
        <taxon>Actinomycetes</taxon>
        <taxon>Mycobacteriales</taxon>
        <taxon>Hoyosellaceae</taxon>
        <taxon>Hoyosella</taxon>
    </lineage>
</organism>
<gene>
    <name evidence="1" type="ordered locus">AS9A_2753</name>
</gene>
<sequence length="63" mass="6644">MLELGTPLISSIQLSARSGFFTSSHVPVSMGWIPGVGRRPSRLVMAKPVARVHKLAAVLAGFG</sequence>
<dbReference type="EMBL" id="CP002786">
    <property type="protein sequence ID" value="AEF41200.1"/>
    <property type="molecule type" value="Genomic_DNA"/>
</dbReference>
<dbReference type="KEGG" id="asd:AS9A_2753"/>
<protein>
    <submittedName>
        <fullName evidence="1">Uncharacterized protein</fullName>
    </submittedName>
</protein>
<accession>F6EI93</accession>
<name>F6EI93_HOYSD</name>
<dbReference type="Proteomes" id="UP000009235">
    <property type="component" value="Chromosome"/>
</dbReference>